<dbReference type="InterPro" id="IPR019775">
    <property type="entry name" value="WD40_repeat_CS"/>
</dbReference>
<evidence type="ECO:0000256" key="6">
    <source>
        <dbReference type="PROSITE-ProRule" id="PRU00221"/>
    </source>
</evidence>
<evidence type="ECO:0000256" key="7">
    <source>
        <dbReference type="SAM" id="MobiDB-lite"/>
    </source>
</evidence>
<dbReference type="AlphaFoldDB" id="A0A433QXK0"/>
<evidence type="ECO:0000256" key="4">
    <source>
        <dbReference type="ARBA" id="ARBA00039238"/>
    </source>
</evidence>
<evidence type="ECO:0000256" key="5">
    <source>
        <dbReference type="ARBA" id="ARBA00039514"/>
    </source>
</evidence>
<protein>
    <recommendedName>
        <fullName evidence="4">WD repeat-containing protein JIP5</fullName>
    </recommendedName>
    <alternativeName>
        <fullName evidence="5">WD repeat-containing protein jip5</fullName>
    </alternativeName>
</protein>
<dbReference type="PROSITE" id="PS00678">
    <property type="entry name" value="WD_REPEATS_1"/>
    <property type="match status" value="2"/>
</dbReference>
<evidence type="ECO:0000313" key="8">
    <source>
        <dbReference type="EMBL" id="RUS34522.1"/>
    </source>
</evidence>
<comment type="caution">
    <text evidence="8">The sequence shown here is derived from an EMBL/GenBank/DDBJ whole genome shotgun (WGS) entry which is preliminary data.</text>
</comment>
<name>A0A433QXK0_9FUNG</name>
<dbReference type="Proteomes" id="UP000274822">
    <property type="component" value="Unassembled WGS sequence"/>
</dbReference>
<organism evidence="8 9">
    <name type="scientific">Jimgerdemannia flammicorona</name>
    <dbReference type="NCBI Taxonomy" id="994334"/>
    <lineage>
        <taxon>Eukaryota</taxon>
        <taxon>Fungi</taxon>
        <taxon>Fungi incertae sedis</taxon>
        <taxon>Mucoromycota</taxon>
        <taxon>Mucoromycotina</taxon>
        <taxon>Endogonomycetes</taxon>
        <taxon>Endogonales</taxon>
        <taxon>Endogonaceae</taxon>
        <taxon>Jimgerdemannia</taxon>
    </lineage>
</organism>
<gene>
    <name evidence="8" type="ORF">BC938DRAFT_479936</name>
</gene>
<dbReference type="PROSITE" id="PS50082">
    <property type="entry name" value="WD_REPEATS_2"/>
    <property type="match status" value="1"/>
</dbReference>
<dbReference type="PANTHER" id="PTHR44019">
    <property type="entry name" value="WD REPEAT-CONTAINING PROTEIN 55"/>
    <property type="match status" value="1"/>
</dbReference>
<keyword evidence="3" id="KW-0677">Repeat</keyword>
<dbReference type="Gene3D" id="2.130.10.10">
    <property type="entry name" value="YVTN repeat-like/Quinoprotein amine dehydrogenase"/>
    <property type="match status" value="2"/>
</dbReference>
<evidence type="ECO:0000256" key="3">
    <source>
        <dbReference type="ARBA" id="ARBA00022737"/>
    </source>
</evidence>
<dbReference type="InterPro" id="IPR015943">
    <property type="entry name" value="WD40/YVTN_repeat-like_dom_sf"/>
</dbReference>
<sequence length="589" mass="66248">MCLSAEEKETVSVAFLGIEKRSSQSCVCKGFSLRKTPYMADPAEPTQPPNLEFKDHVFDFAFHPADNIIAAGLINGHVHCYRYGIDETVELFSVRPHKKSCRGLEFSHDALFSISKDKSLQSIDVDTGKVTIKRTDAHENPINSFLCLNEYMIATGDDAGVIKLWDARKETEVQTYTEHEDFIADMTFSPEKKTLVAVGGDGFLSVWDIRKPKLVAMSDNQDDELLSVTLLKSGKKAVVGSQEGVLSLWTWGDWGDVSDRFLGHPSSVDTVCRLDEDTVATGSSDGLIRILGVLPNSFHGVVGDHGEDFPIERVRLSHDRRFLGSCSHDLSVRFWDVGWLFEEGEEKEEEEDPEGGEEEEERVPASAQASGKARVKNDSDWDSDEDKGRKKRKGKTTEEEEKGGKRGKKGKKVLGTLAPFHATVCNSKQRHYLSCCSALRRNLALTSRNTTTRYIHKRNAIHSLWFQSAQWLHFLYINDGSNVWTEPVKKVMFSATERPRGSSPSADTYIRAWRSPKKYLHFFHPAFAIENITKCHRSRSVHSPPHPLVLFLAIPTSPVWWRLLLSLNLLFLSARTPHLPGPPRSPPFP</sequence>
<proteinExistence type="inferred from homology"/>
<dbReference type="Pfam" id="PF24796">
    <property type="entry name" value="WDR55"/>
    <property type="match status" value="1"/>
</dbReference>
<feature type="region of interest" description="Disordered" evidence="7">
    <location>
        <begin position="345"/>
        <end position="412"/>
    </location>
</feature>
<dbReference type="InterPro" id="IPR036322">
    <property type="entry name" value="WD40_repeat_dom_sf"/>
</dbReference>
<evidence type="ECO:0000313" key="9">
    <source>
        <dbReference type="Proteomes" id="UP000274822"/>
    </source>
</evidence>
<accession>A0A433QXK0</accession>
<dbReference type="SMART" id="SM00320">
    <property type="entry name" value="WD40"/>
    <property type="match status" value="7"/>
</dbReference>
<dbReference type="EMBL" id="RBNJ01000437">
    <property type="protein sequence ID" value="RUS34522.1"/>
    <property type="molecule type" value="Genomic_DNA"/>
</dbReference>
<dbReference type="InterPro" id="IPR001680">
    <property type="entry name" value="WD40_rpt"/>
</dbReference>
<evidence type="ECO:0000256" key="1">
    <source>
        <dbReference type="ARBA" id="ARBA00007625"/>
    </source>
</evidence>
<dbReference type="PROSITE" id="PS50294">
    <property type="entry name" value="WD_REPEATS_REGION"/>
    <property type="match status" value="1"/>
</dbReference>
<dbReference type="SUPFAM" id="SSF50978">
    <property type="entry name" value="WD40 repeat-like"/>
    <property type="match status" value="1"/>
</dbReference>
<dbReference type="InterPro" id="IPR050505">
    <property type="entry name" value="WDR55/POC1"/>
</dbReference>
<evidence type="ECO:0000256" key="2">
    <source>
        <dbReference type="ARBA" id="ARBA00022574"/>
    </source>
</evidence>
<feature type="repeat" description="WD" evidence="6">
    <location>
        <begin position="176"/>
        <end position="217"/>
    </location>
</feature>
<comment type="similarity">
    <text evidence="1">Belongs to the WD repeat WDR55 family.</text>
</comment>
<dbReference type="PANTHER" id="PTHR44019:SF20">
    <property type="entry name" value="WD REPEAT-CONTAINING PROTEIN 55"/>
    <property type="match status" value="1"/>
</dbReference>
<feature type="compositionally biased region" description="Acidic residues" evidence="7">
    <location>
        <begin position="345"/>
        <end position="361"/>
    </location>
</feature>
<reference evidence="8 9" key="1">
    <citation type="journal article" date="2018" name="New Phytol.">
        <title>Phylogenomics of Endogonaceae and evolution of mycorrhizas within Mucoromycota.</title>
        <authorList>
            <person name="Chang Y."/>
            <person name="Desiro A."/>
            <person name="Na H."/>
            <person name="Sandor L."/>
            <person name="Lipzen A."/>
            <person name="Clum A."/>
            <person name="Barry K."/>
            <person name="Grigoriev I.V."/>
            <person name="Martin F.M."/>
            <person name="Stajich J.E."/>
            <person name="Smith M.E."/>
            <person name="Bonito G."/>
            <person name="Spatafora J.W."/>
        </authorList>
    </citation>
    <scope>NUCLEOTIDE SEQUENCE [LARGE SCALE GENOMIC DNA]</scope>
    <source>
        <strain evidence="8 9">AD002</strain>
    </source>
</reference>
<keyword evidence="2 6" id="KW-0853">WD repeat</keyword>
<keyword evidence="9" id="KW-1185">Reference proteome</keyword>